<dbReference type="InterPro" id="IPR023779">
    <property type="entry name" value="Chromodomain_CS"/>
</dbReference>
<dbReference type="InterPro" id="IPR051219">
    <property type="entry name" value="Heterochromatin_chromo-domain"/>
</dbReference>
<feature type="compositionally biased region" description="Basic residues" evidence="4">
    <location>
        <begin position="111"/>
        <end position="121"/>
    </location>
</feature>
<dbReference type="SUPFAM" id="SSF54160">
    <property type="entry name" value="Chromo domain-like"/>
    <property type="match status" value="2"/>
</dbReference>
<dbReference type="InterPro" id="IPR008251">
    <property type="entry name" value="Chromo_shadow_dom"/>
</dbReference>
<dbReference type="OrthoDB" id="433924at2759"/>
<dbReference type="STRING" id="329884.A0A4U0X2H0"/>
<dbReference type="GO" id="GO:0006338">
    <property type="term" value="P:chromatin remodeling"/>
    <property type="evidence" value="ECO:0007669"/>
    <property type="project" value="UniProtKB-ARBA"/>
</dbReference>
<proteinExistence type="predicted"/>
<gene>
    <name evidence="6" type="ORF">B0A55_06732</name>
</gene>
<dbReference type="InterPro" id="IPR023780">
    <property type="entry name" value="Chromo_domain"/>
</dbReference>
<dbReference type="PANTHER" id="PTHR22812">
    <property type="entry name" value="CHROMOBOX PROTEIN"/>
    <property type="match status" value="1"/>
</dbReference>
<dbReference type="InterPro" id="IPR016197">
    <property type="entry name" value="Chromo-like_dom_sf"/>
</dbReference>
<comment type="subcellular location">
    <subcellularLocation>
        <location evidence="1">Nucleus</location>
    </subcellularLocation>
</comment>
<keyword evidence="7" id="KW-1185">Reference proteome</keyword>
<evidence type="ECO:0000256" key="3">
    <source>
        <dbReference type="ARBA" id="ARBA00023242"/>
    </source>
</evidence>
<dbReference type="InterPro" id="IPR000953">
    <property type="entry name" value="Chromo/chromo_shadow_dom"/>
</dbReference>
<organism evidence="6 7">
    <name type="scientific">Friedmanniomyces simplex</name>
    <dbReference type="NCBI Taxonomy" id="329884"/>
    <lineage>
        <taxon>Eukaryota</taxon>
        <taxon>Fungi</taxon>
        <taxon>Dikarya</taxon>
        <taxon>Ascomycota</taxon>
        <taxon>Pezizomycotina</taxon>
        <taxon>Dothideomycetes</taxon>
        <taxon>Dothideomycetidae</taxon>
        <taxon>Mycosphaerellales</taxon>
        <taxon>Teratosphaeriaceae</taxon>
        <taxon>Friedmanniomyces</taxon>
    </lineage>
</organism>
<dbReference type="Pfam" id="PF01393">
    <property type="entry name" value="Chromo_shadow"/>
    <property type="match status" value="1"/>
</dbReference>
<feature type="compositionally biased region" description="Acidic residues" evidence="4">
    <location>
        <begin position="1"/>
        <end position="15"/>
    </location>
</feature>
<feature type="region of interest" description="Disordered" evidence="4">
    <location>
        <begin position="1"/>
        <end position="47"/>
    </location>
</feature>
<feature type="domain" description="Chromo" evidence="5">
    <location>
        <begin position="48"/>
        <end position="108"/>
    </location>
</feature>
<sequence>MPPAISDDESDDVGVPDEIPAKAAKAVAEPDEEEEEEEEDDEEAEDEYRVEKILSHDFDKGAVIYQIKWLGYENEEDLTWEPIENLDGAKDILKVYHKKIGGVPEPPAKGSSKKGKGKSGKRSASEAFDSSPALTSSKKKTSSGRRSNGVEAAEQTKRELPLGSWDDVVLRVTSIVEEAVPVKGAKAGVVTEKKELIGLLEWKKDGEKKTKHTMKVLRQKVPQRLLDYYEQHL</sequence>
<feature type="region of interest" description="Disordered" evidence="4">
    <location>
        <begin position="100"/>
        <end position="158"/>
    </location>
</feature>
<accession>A0A4U0X2H0</accession>
<dbReference type="GO" id="GO:0005634">
    <property type="term" value="C:nucleus"/>
    <property type="evidence" value="ECO:0007669"/>
    <property type="project" value="UniProtKB-SubCell"/>
</dbReference>
<feature type="compositionally biased region" description="Acidic residues" evidence="4">
    <location>
        <begin position="29"/>
        <end position="46"/>
    </location>
</feature>
<dbReference type="GO" id="GO:0000792">
    <property type="term" value="C:heterochromatin"/>
    <property type="evidence" value="ECO:0007669"/>
    <property type="project" value="UniProtKB-ARBA"/>
</dbReference>
<dbReference type="InterPro" id="IPR017984">
    <property type="entry name" value="Chromo_dom_subgr"/>
</dbReference>
<reference evidence="6 7" key="1">
    <citation type="submission" date="2017-03" db="EMBL/GenBank/DDBJ databases">
        <title>Genomes of endolithic fungi from Antarctica.</title>
        <authorList>
            <person name="Coleine C."/>
            <person name="Masonjones S."/>
            <person name="Stajich J.E."/>
        </authorList>
    </citation>
    <scope>NUCLEOTIDE SEQUENCE [LARGE SCALE GENOMIC DNA]</scope>
    <source>
        <strain evidence="6 7">CCFEE 5184</strain>
    </source>
</reference>
<evidence type="ECO:0000256" key="2">
    <source>
        <dbReference type="ARBA" id="ARBA00011353"/>
    </source>
</evidence>
<dbReference type="Pfam" id="PF00385">
    <property type="entry name" value="Chromo"/>
    <property type="match status" value="1"/>
</dbReference>
<name>A0A4U0X2H0_9PEZI</name>
<evidence type="ECO:0000256" key="4">
    <source>
        <dbReference type="SAM" id="MobiDB-lite"/>
    </source>
</evidence>
<dbReference type="PROSITE" id="PS50013">
    <property type="entry name" value="CHROMO_2"/>
    <property type="match status" value="1"/>
</dbReference>
<dbReference type="PRINTS" id="PR00504">
    <property type="entry name" value="CHROMODOMAIN"/>
</dbReference>
<comment type="caution">
    <text evidence="6">The sequence shown here is derived from an EMBL/GenBank/DDBJ whole genome shotgun (WGS) entry which is preliminary data.</text>
</comment>
<protein>
    <recommendedName>
        <fullName evidence="5">Chromo domain-containing protein</fullName>
    </recommendedName>
</protein>
<keyword evidence="3" id="KW-0539">Nucleus</keyword>
<evidence type="ECO:0000259" key="5">
    <source>
        <dbReference type="PROSITE" id="PS50013"/>
    </source>
</evidence>
<dbReference type="EMBL" id="NAJQ01000429">
    <property type="protein sequence ID" value="TKA69847.1"/>
    <property type="molecule type" value="Genomic_DNA"/>
</dbReference>
<dbReference type="CDD" id="cd00024">
    <property type="entry name" value="CD_CSD"/>
    <property type="match status" value="1"/>
</dbReference>
<evidence type="ECO:0000256" key="1">
    <source>
        <dbReference type="ARBA" id="ARBA00004123"/>
    </source>
</evidence>
<dbReference type="AlphaFoldDB" id="A0A4U0X2H0"/>
<comment type="subunit">
    <text evidence="2">Component of the NuA4 histone acetyltransferase complex.</text>
</comment>
<dbReference type="PROSITE" id="PS00598">
    <property type="entry name" value="CHROMO_1"/>
    <property type="match status" value="1"/>
</dbReference>
<dbReference type="Proteomes" id="UP000309340">
    <property type="component" value="Unassembled WGS sequence"/>
</dbReference>
<dbReference type="Gene3D" id="2.40.50.40">
    <property type="match status" value="2"/>
</dbReference>
<feature type="compositionally biased region" description="Low complexity" evidence="4">
    <location>
        <begin position="17"/>
        <end position="27"/>
    </location>
</feature>
<evidence type="ECO:0000313" key="7">
    <source>
        <dbReference type="Proteomes" id="UP000309340"/>
    </source>
</evidence>
<evidence type="ECO:0000313" key="6">
    <source>
        <dbReference type="EMBL" id="TKA69847.1"/>
    </source>
</evidence>
<dbReference type="SMART" id="SM00298">
    <property type="entry name" value="CHROMO"/>
    <property type="match status" value="1"/>
</dbReference>